<proteinExistence type="predicted"/>
<reference evidence="1" key="1">
    <citation type="journal article" date="2015" name="Nature">
        <title>Complex archaea that bridge the gap between prokaryotes and eukaryotes.</title>
        <authorList>
            <person name="Spang A."/>
            <person name="Saw J.H."/>
            <person name="Jorgensen S.L."/>
            <person name="Zaremba-Niedzwiedzka K."/>
            <person name="Martijn J."/>
            <person name="Lind A.E."/>
            <person name="van Eijk R."/>
            <person name="Schleper C."/>
            <person name="Guy L."/>
            <person name="Ettema T.J."/>
        </authorList>
    </citation>
    <scope>NUCLEOTIDE SEQUENCE</scope>
</reference>
<name>A0A0F8Y2E2_9ZZZZ</name>
<dbReference type="EMBL" id="LAZR01055855">
    <property type="protein sequence ID" value="KKK75458.1"/>
    <property type="molecule type" value="Genomic_DNA"/>
</dbReference>
<dbReference type="AlphaFoldDB" id="A0A0F8Y2E2"/>
<evidence type="ECO:0000313" key="1">
    <source>
        <dbReference type="EMBL" id="KKK75458.1"/>
    </source>
</evidence>
<feature type="non-terminal residue" evidence="1">
    <location>
        <position position="310"/>
    </location>
</feature>
<sequence length="310" mass="35562">MIDYEEDEKFSGPMMQRTKAQLGTAYAPGAIFTFESNLVICRSKPASSYTNEQMNGYAKDLILMSIDEVMTKWLEAGMRITDSEIKIEPEMCIDPNALRDNKSRLTEAKALFAFAQPSQMGYEPDLLSFVCTHCRDMRNFSSLRNFEQHSKGLAKSCEARDDGGACSWQQLDIVFIHPNGNYTAPLPYIRKYDEKNGMVTGLRRCNCGSYEVKLIRHGAQIGKYRLRCAECKTIRTGRSEFWLQNDKEYLELIKTRANEHPYFARMKPISARSNSVFYARTDMVIDFSGEDEKLEMISSNNNVRITQWLA</sequence>
<accession>A0A0F8Y2E2</accession>
<organism evidence="1">
    <name type="scientific">marine sediment metagenome</name>
    <dbReference type="NCBI Taxonomy" id="412755"/>
    <lineage>
        <taxon>unclassified sequences</taxon>
        <taxon>metagenomes</taxon>
        <taxon>ecological metagenomes</taxon>
    </lineage>
</organism>
<protein>
    <submittedName>
        <fullName evidence="1">Uncharacterized protein</fullName>
    </submittedName>
</protein>
<comment type="caution">
    <text evidence="1">The sequence shown here is derived from an EMBL/GenBank/DDBJ whole genome shotgun (WGS) entry which is preliminary data.</text>
</comment>
<gene>
    <name evidence="1" type="ORF">LCGC14_2873500</name>
</gene>